<proteinExistence type="predicted"/>
<accession>A0A7W9C935</accession>
<dbReference type="AlphaFoldDB" id="A0A7W9C935"/>
<dbReference type="Proteomes" id="UP000527324">
    <property type="component" value="Unassembled WGS sequence"/>
</dbReference>
<dbReference type="SUPFAM" id="SSF75011">
    <property type="entry name" value="3-carboxy-cis,cis-mucoante lactonizing enzyme"/>
    <property type="match status" value="1"/>
</dbReference>
<organism evidence="1 2">
    <name type="scientific">Brevundimonas aurantiaca</name>
    <dbReference type="NCBI Taxonomy" id="74316"/>
    <lineage>
        <taxon>Bacteria</taxon>
        <taxon>Pseudomonadati</taxon>
        <taxon>Pseudomonadota</taxon>
        <taxon>Alphaproteobacteria</taxon>
        <taxon>Caulobacterales</taxon>
        <taxon>Caulobacteraceae</taxon>
        <taxon>Brevundimonas</taxon>
    </lineage>
</organism>
<evidence type="ECO:0000313" key="2">
    <source>
        <dbReference type="Proteomes" id="UP000527324"/>
    </source>
</evidence>
<evidence type="ECO:0000313" key="1">
    <source>
        <dbReference type="EMBL" id="MBB5741331.1"/>
    </source>
</evidence>
<dbReference type="EMBL" id="JACHOQ010000013">
    <property type="protein sequence ID" value="MBB5741331.1"/>
    <property type="molecule type" value="Genomic_DNA"/>
</dbReference>
<dbReference type="InterPro" id="IPR052918">
    <property type="entry name" value="Motility_Chemotaxis_Reg"/>
</dbReference>
<protein>
    <submittedName>
        <fullName evidence="1">Uncharacterized protein</fullName>
    </submittedName>
</protein>
<comment type="caution">
    <text evidence="1">The sequence shown here is derived from an EMBL/GenBank/DDBJ whole genome shotgun (WGS) entry which is preliminary data.</text>
</comment>
<gene>
    <name evidence="1" type="ORF">GGQ93_003071</name>
</gene>
<dbReference type="PANTHER" id="PTHR35580">
    <property type="entry name" value="CELL SURFACE GLYCOPROTEIN (S-LAYER PROTEIN)-LIKE PROTEIN"/>
    <property type="match status" value="1"/>
</dbReference>
<dbReference type="RefSeq" id="WP_183218181.1">
    <property type="nucleotide sequence ID" value="NZ_CAJFZW010000025.1"/>
</dbReference>
<sequence>MISNSYLLGLYGISADSSSLIGASATPAKAKKTQPTAPWANSSAATAPKASDLVRAALAGRKVIDESAVDLDMAGASPDYRKLFAIYQGLNTLSALADRADDKGLTKLEADQLNRRFSAGLEEVSKYLQTAKFEDLKVVQGVSKTSVKTGYAQEKAPASFVAKPIHEGALDAPVAAFAGDVKFAMSVKSATGTVSVSMDLSEMGDTTRTLDNVVAYMNGKLEAAGVASRMGREMIKVEPKTIKSGDKTITLPAGPDQWALKVWGSSGETVSYQAVDTSDAVYVTQNVGGTTGSSQLLKFQTDGGAAPTPQQGVADPFWVEGRVGRSELPPGVESVRDSVTTADGSVWVLADLKAGEANQPIKGTRDVALMKYDSAGNLVQTKLLGAASKANGFSLAAAADGRIAVAGSVTGALEPGKSGADAAVADSFVTVFDSSGQELWTQRRGAKAADEATQVGFGADGLVYVAGRSKSAMPGTMALGGWDSYVQTFSQTAPNRKGVVTAINMSTQQFGTAGDDSIQAMTVSGADLFTAGVENGRAVVRRFTLDASGVPTLAATRDLGSASGKIAGISVENGKVVLTGETSNPALDLGTPIQAHAGGTDVFVAAFSTDLQDKSSDSLTFFGGAGDDTAADVEVRNGKVWITGSNRDEGATKTDPTRAYLARLDLATGAVESNQTWRADGDQAKPASLSIVSGGASVLDRLGLPQGEVMQADSKLLTVATSARVGDQFSITPAGGGRALTVTIEAKDTLDTLAKKISVASGRQLEAKIVSDLKSNPPTQRLQITPAANREGAVITAGPAGKDALAALGLTPGLISKTATSDKKTIGLNLPNTLNLNDAASIKAANDALAAALTAVRSGYRALAPSTGTITNTQTNKGSSTVYQQTQLANYQAALSRLVG</sequence>
<keyword evidence="2" id="KW-1185">Reference proteome</keyword>
<dbReference type="PANTHER" id="PTHR35580:SF1">
    <property type="entry name" value="PHYTASE-LIKE DOMAIN-CONTAINING PROTEIN"/>
    <property type="match status" value="1"/>
</dbReference>
<reference evidence="1 2" key="1">
    <citation type="submission" date="2020-08" db="EMBL/GenBank/DDBJ databases">
        <title>Genomic Encyclopedia of Type Strains, Phase IV (KMG-IV): sequencing the most valuable type-strain genomes for metagenomic binning, comparative biology and taxonomic classification.</title>
        <authorList>
            <person name="Goeker M."/>
        </authorList>
    </citation>
    <scope>NUCLEOTIDE SEQUENCE [LARGE SCALE GENOMIC DNA]</scope>
    <source>
        <strain evidence="1 2">DSM 4731</strain>
    </source>
</reference>
<name>A0A7W9C935_9CAUL</name>